<protein>
    <submittedName>
        <fullName evidence="1">Uncharacterized protein</fullName>
    </submittedName>
</protein>
<organism evidence="1 2">
    <name type="scientific">Phocaeicola dorei DSM 17855</name>
    <dbReference type="NCBI Taxonomy" id="483217"/>
    <lineage>
        <taxon>Bacteria</taxon>
        <taxon>Pseudomonadati</taxon>
        <taxon>Bacteroidota</taxon>
        <taxon>Bacteroidia</taxon>
        <taxon>Bacteroidales</taxon>
        <taxon>Bacteroidaceae</taxon>
        <taxon>Phocaeicola</taxon>
    </lineage>
</organism>
<dbReference type="Proteomes" id="UP000004849">
    <property type="component" value="Unassembled WGS sequence"/>
</dbReference>
<evidence type="ECO:0000313" key="1">
    <source>
        <dbReference type="EMBL" id="EEB26468.1"/>
    </source>
</evidence>
<sequence length="47" mass="5635">MQREIKVSFSYLLFLSYSFDVKVKAKPRNVFAARLNLFCQEVHYLFS</sequence>
<gene>
    <name evidence="1" type="ORF">BACDOR_01013</name>
</gene>
<reference evidence="1 2" key="2">
    <citation type="submission" date="2008-10" db="EMBL/GenBank/DDBJ databases">
        <authorList>
            <person name="Fulton L."/>
            <person name="Clifton S."/>
            <person name="Fulton B."/>
            <person name="Xu J."/>
            <person name="Minx P."/>
            <person name="Pepin K.H."/>
            <person name="Johnson M."/>
            <person name="Thiruvilangam P."/>
            <person name="Bhonagiri V."/>
            <person name="Nash W.E."/>
            <person name="Mardis E.R."/>
            <person name="Wilson R.K."/>
        </authorList>
    </citation>
    <scope>NUCLEOTIDE SEQUENCE [LARGE SCALE GENOMIC DNA]</scope>
    <source>
        <strain evidence="1 2">DSM 17855</strain>
    </source>
</reference>
<dbReference type="AlphaFoldDB" id="B6VUQ4"/>
<accession>B6VUQ4</accession>
<reference evidence="1 2" key="1">
    <citation type="submission" date="2008-10" db="EMBL/GenBank/DDBJ databases">
        <title>Draft genome sequence of Bacteroides dorei (DSM 17855).</title>
        <authorList>
            <person name="Sudarsanam P."/>
            <person name="Ley R."/>
            <person name="Guruge J."/>
            <person name="Turnbaugh P.J."/>
            <person name="Mahowald M."/>
            <person name="Liep D."/>
            <person name="Gordon J."/>
        </authorList>
    </citation>
    <scope>NUCLEOTIDE SEQUENCE [LARGE SCALE GENOMIC DNA]</scope>
    <source>
        <strain evidence="1 2">DSM 17855</strain>
    </source>
</reference>
<dbReference type="HOGENOM" id="CLU_3164574_0_0_10"/>
<evidence type="ECO:0000313" key="2">
    <source>
        <dbReference type="Proteomes" id="UP000004849"/>
    </source>
</evidence>
<proteinExistence type="predicted"/>
<name>B6VUQ4_9BACT</name>
<dbReference type="EMBL" id="ABWZ01000017">
    <property type="protein sequence ID" value="EEB26468.1"/>
    <property type="molecule type" value="Genomic_DNA"/>
</dbReference>